<dbReference type="RefSeq" id="WP_332901357.1">
    <property type="nucleotide sequence ID" value="NZ_JBAGLP010000116.1"/>
</dbReference>
<feature type="transmembrane region" description="Helical" evidence="1">
    <location>
        <begin position="9"/>
        <end position="27"/>
    </location>
</feature>
<comment type="caution">
    <text evidence="2">The sequence shown here is derived from an EMBL/GenBank/DDBJ whole genome shotgun (WGS) entry which is preliminary data.</text>
</comment>
<organism evidence="2 3">
    <name type="scientific">Isoptericola haloaureus</name>
    <dbReference type="NCBI Taxonomy" id="1542902"/>
    <lineage>
        <taxon>Bacteria</taxon>
        <taxon>Bacillati</taxon>
        <taxon>Actinomycetota</taxon>
        <taxon>Actinomycetes</taxon>
        <taxon>Micrococcales</taxon>
        <taxon>Promicromonosporaceae</taxon>
        <taxon>Isoptericola</taxon>
    </lineage>
</organism>
<protein>
    <submittedName>
        <fullName evidence="2">DUF3180 domain-containing protein</fullName>
    </submittedName>
</protein>
<dbReference type="InterPro" id="IPR021517">
    <property type="entry name" value="DUF3180"/>
</dbReference>
<reference evidence="2" key="1">
    <citation type="journal article" date="2024" name="Antonie Van Leeuwenhoek">
        <title>Isoptericola haloaureus sp. nov., a dimorphic actinobacterium isolated from mangrove sediments of southeast India, implicating biosaline agricultural significance through nitrogen fixation and salt tolerance genes.</title>
        <authorList>
            <person name="Prathaban M."/>
            <person name="Prathiviraj R."/>
            <person name="Ravichandran M."/>
            <person name="Natarajan S.D."/>
            <person name="Sobanaa M."/>
            <person name="Hari Krishna Kumar S."/>
            <person name="Chandrasekar V."/>
            <person name="Selvin J."/>
        </authorList>
    </citation>
    <scope>NUCLEOTIDE SEQUENCE</scope>
    <source>
        <strain evidence="2">MP1014</strain>
    </source>
</reference>
<feature type="transmembrane region" description="Helical" evidence="1">
    <location>
        <begin position="39"/>
        <end position="63"/>
    </location>
</feature>
<keyword evidence="1" id="KW-1133">Transmembrane helix</keyword>
<name>A0ABU7Z592_9MICO</name>
<gene>
    <name evidence="2" type="ORF">V5O49_05530</name>
</gene>
<feature type="transmembrane region" description="Helical" evidence="1">
    <location>
        <begin position="116"/>
        <end position="136"/>
    </location>
</feature>
<keyword evidence="3" id="KW-1185">Reference proteome</keyword>
<dbReference type="EMBL" id="JBAGLP010000116">
    <property type="protein sequence ID" value="MEG3614582.1"/>
    <property type="molecule type" value="Genomic_DNA"/>
</dbReference>
<feature type="transmembrane region" description="Helical" evidence="1">
    <location>
        <begin position="84"/>
        <end position="104"/>
    </location>
</feature>
<sequence length="156" mass="16408">MRRTRVRTLVAVAVGVAAVGTLLLRLLETRGVYLPGAAWVEVVALVLIAGLVLWAGWAVRAYLRGEKPDLDPLRAARTFAMAKAAAYTGALLTGRYAASVLLVLPQLAVEPRREVAITSGVAALAAIGLAVVGLVVEKFCEAPPPEEDEGREAIPS</sequence>
<proteinExistence type="predicted"/>
<evidence type="ECO:0000256" key="1">
    <source>
        <dbReference type="SAM" id="Phobius"/>
    </source>
</evidence>
<evidence type="ECO:0000313" key="2">
    <source>
        <dbReference type="EMBL" id="MEG3614582.1"/>
    </source>
</evidence>
<dbReference type="Pfam" id="PF11377">
    <property type="entry name" value="DUF3180"/>
    <property type="match status" value="1"/>
</dbReference>
<reference evidence="2" key="2">
    <citation type="submission" date="2024-02" db="EMBL/GenBank/DDBJ databases">
        <authorList>
            <person name="Prathaban M."/>
            <person name="Mythili R."/>
            <person name="Sharmila Devi N."/>
            <person name="Sobanaa M."/>
            <person name="Prathiviraj R."/>
            <person name="Selvin J."/>
        </authorList>
    </citation>
    <scope>NUCLEOTIDE SEQUENCE</scope>
    <source>
        <strain evidence="2">MP1014</strain>
    </source>
</reference>
<accession>A0ABU7Z592</accession>
<evidence type="ECO:0000313" key="3">
    <source>
        <dbReference type="Proteomes" id="UP001310387"/>
    </source>
</evidence>
<dbReference type="Proteomes" id="UP001310387">
    <property type="component" value="Unassembled WGS sequence"/>
</dbReference>
<keyword evidence="1" id="KW-0472">Membrane</keyword>
<keyword evidence="1" id="KW-0812">Transmembrane</keyword>